<evidence type="ECO:0000313" key="3">
    <source>
        <dbReference type="EMBL" id="MBD2766413.1"/>
    </source>
</evidence>
<feature type="transmembrane region" description="Helical" evidence="1">
    <location>
        <begin position="108"/>
        <end position="128"/>
    </location>
</feature>
<evidence type="ECO:0000256" key="1">
    <source>
        <dbReference type="SAM" id="Phobius"/>
    </source>
</evidence>
<feature type="transmembrane region" description="Helical" evidence="1">
    <location>
        <begin position="143"/>
        <end position="165"/>
    </location>
</feature>
<dbReference type="AlphaFoldDB" id="A0A927BA87"/>
<feature type="transmembrane region" description="Helical" evidence="1">
    <location>
        <begin position="318"/>
        <end position="337"/>
    </location>
</feature>
<feature type="transmembrane region" description="Helical" evidence="1">
    <location>
        <begin position="67"/>
        <end position="88"/>
    </location>
</feature>
<dbReference type="PANTHER" id="PTHR23028:SF53">
    <property type="entry name" value="ACYL_TRANSF_3 DOMAIN-CONTAINING PROTEIN"/>
    <property type="match status" value="1"/>
</dbReference>
<dbReference type="GO" id="GO:0000271">
    <property type="term" value="P:polysaccharide biosynthetic process"/>
    <property type="evidence" value="ECO:0007669"/>
    <property type="project" value="TreeGrafter"/>
</dbReference>
<dbReference type="GO" id="GO:0016020">
    <property type="term" value="C:membrane"/>
    <property type="evidence" value="ECO:0007669"/>
    <property type="project" value="TreeGrafter"/>
</dbReference>
<evidence type="ECO:0000259" key="2">
    <source>
        <dbReference type="Pfam" id="PF01757"/>
    </source>
</evidence>
<dbReference type="RefSeq" id="WP_191003239.1">
    <property type="nucleotide sequence ID" value="NZ_JACXAD010000001.1"/>
</dbReference>
<organism evidence="3 4">
    <name type="scientific">Hymenobacter montanus</name>
    <dbReference type="NCBI Taxonomy" id="2771359"/>
    <lineage>
        <taxon>Bacteria</taxon>
        <taxon>Pseudomonadati</taxon>
        <taxon>Bacteroidota</taxon>
        <taxon>Cytophagia</taxon>
        <taxon>Cytophagales</taxon>
        <taxon>Hymenobacteraceae</taxon>
        <taxon>Hymenobacter</taxon>
    </lineage>
</organism>
<evidence type="ECO:0000313" key="4">
    <source>
        <dbReference type="Proteomes" id="UP000612233"/>
    </source>
</evidence>
<feature type="transmembrane region" description="Helical" evidence="1">
    <location>
        <begin position="220"/>
        <end position="240"/>
    </location>
</feature>
<name>A0A927BA87_9BACT</name>
<dbReference type="Pfam" id="PF01757">
    <property type="entry name" value="Acyl_transf_3"/>
    <property type="match status" value="1"/>
</dbReference>
<dbReference type="InterPro" id="IPR002656">
    <property type="entry name" value="Acyl_transf_3_dom"/>
</dbReference>
<feature type="transmembrane region" description="Helical" evidence="1">
    <location>
        <begin position="277"/>
        <end position="297"/>
    </location>
</feature>
<keyword evidence="1" id="KW-1133">Transmembrane helix</keyword>
<feature type="transmembrane region" description="Helical" evidence="1">
    <location>
        <begin position="177"/>
        <end position="208"/>
    </location>
</feature>
<gene>
    <name evidence="3" type="ORF">IC235_00735</name>
</gene>
<dbReference type="InterPro" id="IPR050879">
    <property type="entry name" value="Acyltransferase_3"/>
</dbReference>
<dbReference type="PANTHER" id="PTHR23028">
    <property type="entry name" value="ACETYLTRANSFERASE"/>
    <property type="match status" value="1"/>
</dbReference>
<keyword evidence="4" id="KW-1185">Reference proteome</keyword>
<keyword evidence="1" id="KW-0472">Membrane</keyword>
<protein>
    <submittedName>
        <fullName evidence="3">Acyltransferase</fullName>
    </submittedName>
</protein>
<accession>A0A927BA87</accession>
<reference evidence="3" key="1">
    <citation type="submission" date="2020-09" db="EMBL/GenBank/DDBJ databases">
        <authorList>
            <person name="Kim M.K."/>
        </authorList>
    </citation>
    <scope>NUCLEOTIDE SEQUENCE</scope>
    <source>
        <strain evidence="3">BT664</strain>
    </source>
</reference>
<keyword evidence="3" id="KW-0012">Acyltransferase</keyword>
<feature type="transmembrane region" description="Helical" evidence="1">
    <location>
        <begin position="30"/>
        <end position="47"/>
    </location>
</feature>
<dbReference type="Proteomes" id="UP000612233">
    <property type="component" value="Unassembled WGS sequence"/>
</dbReference>
<feature type="transmembrane region" description="Helical" evidence="1">
    <location>
        <begin position="357"/>
        <end position="375"/>
    </location>
</feature>
<sequence>MASDKTSVVQEHSVSAKASVSRIFFPNLDGLRFLAFFGVFLFHSFYTNSESIKSSLLYHIPYAITRVGYLGVNFFFVLSGFLITYLLLSERHVYGKIHVIAFYLRRILRIWPLYYVVVVLGFVLYPWLKQHFGEAGFHETAKAWYYVFFLGNFNSIYNGGATPTLELLWSVSIEEQFYLVWPLLVAAVPAPRMGWLFAGVLVLSIAFRLGNLYDHKVLDLHTFSVIGDMALGGGAAWLCFRDDRLTAWIAQMPRWMIGVGYLAGITLIYSQSALGNLPWYLAIERLVLGMFFAFVLLEQNYAKNSIIKMSKLRFPTYWGTYTYGLYCLHYLALLAAIQLLKRLDLNNSALGVVLGDNLVGLLLALVISWISFNYYEKLFLKLKNRFAFITRN</sequence>
<keyword evidence="1" id="KW-0812">Transmembrane</keyword>
<dbReference type="EMBL" id="JACXAD010000001">
    <property type="protein sequence ID" value="MBD2766413.1"/>
    <property type="molecule type" value="Genomic_DNA"/>
</dbReference>
<proteinExistence type="predicted"/>
<dbReference type="GO" id="GO:0016747">
    <property type="term" value="F:acyltransferase activity, transferring groups other than amino-acyl groups"/>
    <property type="evidence" value="ECO:0007669"/>
    <property type="project" value="InterPro"/>
</dbReference>
<feature type="domain" description="Acyltransferase 3" evidence="2">
    <location>
        <begin position="27"/>
        <end position="370"/>
    </location>
</feature>
<feature type="transmembrane region" description="Helical" evidence="1">
    <location>
        <begin position="252"/>
        <end position="271"/>
    </location>
</feature>
<comment type="caution">
    <text evidence="3">The sequence shown here is derived from an EMBL/GenBank/DDBJ whole genome shotgun (WGS) entry which is preliminary data.</text>
</comment>
<keyword evidence="3" id="KW-0808">Transferase</keyword>